<keyword evidence="3 8" id="KW-0170">Cobalt</keyword>
<dbReference type="GO" id="GO:0008851">
    <property type="term" value="F:ethanolamine ammonia-lyase activity"/>
    <property type="evidence" value="ECO:0007669"/>
    <property type="project" value="UniProtKB-UniRule"/>
</dbReference>
<dbReference type="NCBIfam" id="NF003971">
    <property type="entry name" value="PRK05465.1"/>
    <property type="match status" value="1"/>
</dbReference>
<keyword evidence="4 8" id="KW-1283">Bacterial microcompartment</keyword>
<dbReference type="Gene3D" id="1.10.30.40">
    <property type="entry name" value="Ethanolamine ammonia-lyase light chain (EutC), N-terminal domain"/>
    <property type="match status" value="1"/>
</dbReference>
<accession>A0A414CKW8</accession>
<proteinExistence type="inferred from homology"/>
<comment type="cofactor">
    <cofactor evidence="8">
        <name>adenosylcob(III)alamin</name>
        <dbReference type="ChEBI" id="CHEBI:18408"/>
    </cofactor>
    <text evidence="8">Binds between the large and small subunits.</text>
</comment>
<dbReference type="InterPro" id="IPR042251">
    <property type="entry name" value="EutC_C"/>
</dbReference>
<reference evidence="10 11" key="1">
    <citation type="submission" date="2018-08" db="EMBL/GenBank/DDBJ databases">
        <title>A genome reference for cultivated species of the human gut microbiota.</title>
        <authorList>
            <person name="Zou Y."/>
            <person name="Xue W."/>
            <person name="Luo G."/>
        </authorList>
    </citation>
    <scope>NUCLEOTIDE SEQUENCE [LARGE SCALE GENOMIC DNA]</scope>
    <source>
        <strain evidence="10 11">AM33-3BH</strain>
    </source>
</reference>
<comment type="subcellular location">
    <subcellularLocation>
        <location evidence="8">Bacterial microcompartment</location>
    </subcellularLocation>
</comment>
<dbReference type="GO" id="GO:0006520">
    <property type="term" value="P:amino acid metabolic process"/>
    <property type="evidence" value="ECO:0007669"/>
    <property type="project" value="InterPro"/>
</dbReference>
<evidence type="ECO:0000313" key="11">
    <source>
        <dbReference type="Proteomes" id="UP000285773"/>
    </source>
</evidence>
<dbReference type="FunFam" id="3.40.50.11240:FF:000001">
    <property type="entry name" value="Ethanolamine ammonia-lyase light chain"/>
    <property type="match status" value="1"/>
</dbReference>
<evidence type="ECO:0000256" key="1">
    <source>
        <dbReference type="ARBA" id="ARBA00022628"/>
    </source>
</evidence>
<feature type="compositionally biased region" description="Basic and acidic residues" evidence="9">
    <location>
        <begin position="23"/>
        <end position="49"/>
    </location>
</feature>
<dbReference type="Gene3D" id="3.40.50.11240">
    <property type="entry name" value="Ethanolamine ammonia-lyase light chain (EutC)"/>
    <property type="match status" value="1"/>
</dbReference>
<evidence type="ECO:0000256" key="9">
    <source>
        <dbReference type="SAM" id="MobiDB-lite"/>
    </source>
</evidence>
<dbReference type="InterPro" id="IPR042255">
    <property type="entry name" value="EutC_N"/>
</dbReference>
<comment type="similarity">
    <text evidence="8">Belongs to the EutC family.</text>
</comment>
<protein>
    <recommendedName>
        <fullName evidence="7 8">Ethanolamine ammonia-lyase small subunit</fullName>
        <shortName evidence="8">EAL small subunit</shortName>
        <ecNumber evidence="6 8">4.3.1.7</ecNumber>
    </recommendedName>
</protein>
<evidence type="ECO:0000256" key="5">
    <source>
        <dbReference type="ARBA" id="ARBA00052081"/>
    </source>
</evidence>
<dbReference type="Pfam" id="PF05985">
    <property type="entry name" value="EutC"/>
    <property type="match status" value="1"/>
</dbReference>
<comment type="catalytic activity">
    <reaction evidence="5 8">
        <text>ethanolamine = acetaldehyde + NH4(+)</text>
        <dbReference type="Rhea" id="RHEA:15313"/>
        <dbReference type="ChEBI" id="CHEBI:15343"/>
        <dbReference type="ChEBI" id="CHEBI:28938"/>
        <dbReference type="ChEBI" id="CHEBI:57603"/>
        <dbReference type="EC" id="4.3.1.7"/>
    </reaction>
</comment>
<dbReference type="PIRSF" id="PIRSF018982">
    <property type="entry name" value="EutC"/>
    <property type="match status" value="1"/>
</dbReference>
<evidence type="ECO:0000313" key="10">
    <source>
        <dbReference type="EMBL" id="RHC95603.1"/>
    </source>
</evidence>
<dbReference type="EMBL" id="QSIO01000001">
    <property type="protein sequence ID" value="RHC95603.1"/>
    <property type="molecule type" value="Genomic_DNA"/>
</dbReference>
<dbReference type="GO" id="GO:0009350">
    <property type="term" value="C:ethanolamine ammonia-lyase complex"/>
    <property type="evidence" value="ECO:0007669"/>
    <property type="project" value="UniProtKB-UniRule"/>
</dbReference>
<dbReference type="GO" id="GO:0046336">
    <property type="term" value="P:ethanolamine catabolic process"/>
    <property type="evidence" value="ECO:0007669"/>
    <property type="project" value="UniProtKB-UniRule"/>
</dbReference>
<dbReference type="Proteomes" id="UP000285773">
    <property type="component" value="Unassembled WGS sequence"/>
</dbReference>
<organism evidence="10 11">
    <name type="scientific">Streptococcus parasanguinis</name>
    <dbReference type="NCBI Taxonomy" id="1318"/>
    <lineage>
        <taxon>Bacteria</taxon>
        <taxon>Bacillati</taxon>
        <taxon>Bacillota</taxon>
        <taxon>Bacilli</taxon>
        <taxon>Lactobacillales</taxon>
        <taxon>Streptococcaceae</taxon>
        <taxon>Streptococcus</taxon>
    </lineage>
</organism>
<gene>
    <name evidence="8" type="primary">eutC</name>
    <name evidence="10" type="ORF">DW820_00240</name>
</gene>
<comment type="pathway">
    <text evidence="8">Amine and polyamine degradation; ethanolamine degradation.</text>
</comment>
<evidence type="ECO:0000256" key="2">
    <source>
        <dbReference type="ARBA" id="ARBA00023239"/>
    </source>
</evidence>
<dbReference type="GO" id="GO:0031471">
    <property type="term" value="C:ethanolamine degradation polyhedral organelle"/>
    <property type="evidence" value="ECO:0007669"/>
    <property type="project" value="UniProtKB-UniRule"/>
</dbReference>
<dbReference type="FunFam" id="1.10.30.40:FF:000001">
    <property type="entry name" value="Ethanolamine ammonia-lyase light chain"/>
    <property type="match status" value="1"/>
</dbReference>
<evidence type="ECO:0000256" key="4">
    <source>
        <dbReference type="ARBA" id="ARBA00024446"/>
    </source>
</evidence>
<evidence type="ECO:0000256" key="7">
    <source>
        <dbReference type="ARBA" id="ARBA00069181"/>
    </source>
</evidence>
<dbReference type="AlphaFoldDB" id="A0A414CKW8"/>
<sequence>MNEQDLKEMIRSLLSEMDTDTVTELKKEEQKQDSEFKSLEKNGVQPDKEETTIEDGIIPDITEVDIQEQFLVPNAINEEAYRKIKKFTPARLGLWRAGNRYKTETVLRFRADHAAAQDAVFSNVSDDFVKEMGFIPVQTKASTKDEYLTRPDYGRVFPEDQQKIIKESCKPNPKVQIVVGDGLSSSAIEANVRDFLPALKQGLKMFGLDFNEVLFIKHARVAAMDQIAELTGAEVICMLVGERPGLVTAESMSAYMAYKPTVGMPESRRTVVSNIHKGGTPAVEAGAYVAEIIKKILDNKKSGVELK</sequence>
<keyword evidence="2 8" id="KW-0456">Lyase</keyword>
<dbReference type="PANTHER" id="PTHR39330">
    <property type="entry name" value="ETHANOLAMINE AMMONIA-LYASE LIGHT CHAIN"/>
    <property type="match status" value="1"/>
</dbReference>
<comment type="caution">
    <text evidence="10">The sequence shown here is derived from an EMBL/GenBank/DDBJ whole genome shotgun (WGS) entry which is preliminary data.</text>
</comment>
<feature type="binding site" evidence="8">
    <location>
        <position position="221"/>
    </location>
    <ligand>
        <name>adenosylcob(III)alamin</name>
        <dbReference type="ChEBI" id="CHEBI:18408"/>
    </ligand>
</feature>
<dbReference type="EC" id="4.3.1.7" evidence="6 8"/>
<name>A0A414CKW8_STRPA</name>
<dbReference type="RefSeq" id="WP_118094957.1">
    <property type="nucleotide sequence ID" value="NZ_JADMUA010000003.1"/>
</dbReference>
<comment type="function">
    <text evidence="8">Catalyzes the deamination of various vicinal amino-alcohols to oxo compounds. Allows this organism to utilize ethanolamine as the sole source of nitrogen and carbon in the presence of external vitamin B12.</text>
</comment>
<evidence type="ECO:0000256" key="8">
    <source>
        <dbReference type="HAMAP-Rule" id="MF_00601"/>
    </source>
</evidence>
<comment type="subunit">
    <text evidence="8">The basic unit is a heterodimer which dimerizes to form tetramers. The heterotetramers trimerize; 6 large subunits form a core ring with 6 small subunits projecting outwards.</text>
</comment>
<feature type="binding site" evidence="8">
    <location>
        <position position="242"/>
    </location>
    <ligand>
        <name>adenosylcob(III)alamin</name>
        <dbReference type="ChEBI" id="CHEBI:18408"/>
    </ligand>
</feature>
<evidence type="ECO:0000256" key="3">
    <source>
        <dbReference type="ARBA" id="ARBA00023285"/>
    </source>
</evidence>
<dbReference type="InterPro" id="IPR009246">
    <property type="entry name" value="EutC"/>
</dbReference>
<dbReference type="UniPathway" id="UPA00560"/>
<evidence type="ECO:0000256" key="6">
    <source>
        <dbReference type="ARBA" id="ARBA00067005"/>
    </source>
</evidence>
<feature type="region of interest" description="Disordered" evidence="9">
    <location>
        <begin position="21"/>
        <end position="49"/>
    </location>
</feature>
<dbReference type="GO" id="GO:0031419">
    <property type="term" value="F:cobalamin binding"/>
    <property type="evidence" value="ECO:0007669"/>
    <property type="project" value="UniProtKB-UniRule"/>
</dbReference>
<dbReference type="PANTHER" id="PTHR39330:SF1">
    <property type="entry name" value="ETHANOLAMINE AMMONIA-LYASE SMALL SUBUNIT"/>
    <property type="match status" value="1"/>
</dbReference>
<keyword evidence="1 8" id="KW-0846">Cobalamin</keyword>
<dbReference type="HAMAP" id="MF_00601">
    <property type="entry name" value="EutC"/>
    <property type="match status" value="1"/>
</dbReference>